<dbReference type="Pfam" id="PF04542">
    <property type="entry name" value="Sigma70_r2"/>
    <property type="match status" value="1"/>
</dbReference>
<evidence type="ECO:0000313" key="9">
    <source>
        <dbReference type="Proteomes" id="UP000823902"/>
    </source>
</evidence>
<accession>A0A9D2TKL7</accession>
<dbReference type="InterPro" id="IPR013325">
    <property type="entry name" value="RNA_pol_sigma_r2"/>
</dbReference>
<evidence type="ECO:0000256" key="5">
    <source>
        <dbReference type="ARBA" id="ARBA00023163"/>
    </source>
</evidence>
<dbReference type="Pfam" id="PF08281">
    <property type="entry name" value="Sigma70_r4_2"/>
    <property type="match status" value="1"/>
</dbReference>
<dbReference type="AlphaFoldDB" id="A0A9D2TKL7"/>
<dbReference type="GO" id="GO:0006352">
    <property type="term" value="P:DNA-templated transcription initiation"/>
    <property type="evidence" value="ECO:0007669"/>
    <property type="project" value="InterPro"/>
</dbReference>
<dbReference type="InterPro" id="IPR039425">
    <property type="entry name" value="RNA_pol_sigma-70-like"/>
</dbReference>
<dbReference type="NCBIfam" id="TIGR02937">
    <property type="entry name" value="sigma70-ECF"/>
    <property type="match status" value="1"/>
</dbReference>
<evidence type="ECO:0000256" key="3">
    <source>
        <dbReference type="ARBA" id="ARBA00023082"/>
    </source>
</evidence>
<dbReference type="SUPFAM" id="SSF88659">
    <property type="entry name" value="Sigma3 and sigma4 domains of RNA polymerase sigma factors"/>
    <property type="match status" value="1"/>
</dbReference>
<dbReference type="Gene3D" id="1.10.1740.10">
    <property type="match status" value="1"/>
</dbReference>
<reference evidence="8" key="1">
    <citation type="journal article" date="2021" name="PeerJ">
        <title>Extensive microbial diversity within the chicken gut microbiome revealed by metagenomics and culture.</title>
        <authorList>
            <person name="Gilroy R."/>
            <person name="Ravi A."/>
            <person name="Getino M."/>
            <person name="Pursley I."/>
            <person name="Horton D.L."/>
            <person name="Alikhan N.F."/>
            <person name="Baker D."/>
            <person name="Gharbi K."/>
            <person name="Hall N."/>
            <person name="Watson M."/>
            <person name="Adriaenssens E.M."/>
            <person name="Foster-Nyarko E."/>
            <person name="Jarju S."/>
            <person name="Secka A."/>
            <person name="Antonio M."/>
            <person name="Oren A."/>
            <person name="Chaudhuri R.R."/>
            <person name="La Ragione R."/>
            <person name="Hildebrand F."/>
            <person name="Pallen M.J."/>
        </authorList>
    </citation>
    <scope>NUCLEOTIDE SEQUENCE</scope>
    <source>
        <strain evidence="8">CHK196-7946</strain>
    </source>
</reference>
<dbReference type="GO" id="GO:0016987">
    <property type="term" value="F:sigma factor activity"/>
    <property type="evidence" value="ECO:0007669"/>
    <property type="project" value="UniProtKB-KW"/>
</dbReference>
<evidence type="ECO:0000259" key="6">
    <source>
        <dbReference type="Pfam" id="PF04542"/>
    </source>
</evidence>
<reference evidence="8" key="2">
    <citation type="submission" date="2021-04" db="EMBL/GenBank/DDBJ databases">
        <authorList>
            <person name="Gilroy R."/>
        </authorList>
    </citation>
    <scope>NUCLEOTIDE SEQUENCE</scope>
    <source>
        <strain evidence="8">CHK196-7946</strain>
    </source>
</reference>
<dbReference type="CDD" id="cd06171">
    <property type="entry name" value="Sigma70_r4"/>
    <property type="match status" value="1"/>
</dbReference>
<evidence type="ECO:0000256" key="4">
    <source>
        <dbReference type="ARBA" id="ARBA00023125"/>
    </source>
</evidence>
<dbReference type="InterPro" id="IPR013249">
    <property type="entry name" value="RNA_pol_sigma70_r4_t2"/>
</dbReference>
<dbReference type="Proteomes" id="UP000823902">
    <property type="component" value="Unassembled WGS sequence"/>
</dbReference>
<evidence type="ECO:0000259" key="7">
    <source>
        <dbReference type="Pfam" id="PF08281"/>
    </source>
</evidence>
<dbReference type="InterPro" id="IPR007627">
    <property type="entry name" value="RNA_pol_sigma70_r2"/>
</dbReference>
<dbReference type="EMBL" id="DWVY01000004">
    <property type="protein sequence ID" value="HJC73554.1"/>
    <property type="molecule type" value="Genomic_DNA"/>
</dbReference>
<comment type="caution">
    <text evidence="8">The sequence shown here is derived from an EMBL/GenBank/DDBJ whole genome shotgun (WGS) entry which is preliminary data.</text>
</comment>
<comment type="similarity">
    <text evidence="1">Belongs to the sigma-70 factor family. ECF subfamily.</text>
</comment>
<dbReference type="GO" id="GO:0003677">
    <property type="term" value="F:DNA binding"/>
    <property type="evidence" value="ECO:0007669"/>
    <property type="project" value="UniProtKB-KW"/>
</dbReference>
<organism evidence="8 9">
    <name type="scientific">Candidatus Mediterraneibacter faecavium</name>
    <dbReference type="NCBI Taxonomy" id="2838668"/>
    <lineage>
        <taxon>Bacteria</taxon>
        <taxon>Bacillati</taxon>
        <taxon>Bacillota</taxon>
        <taxon>Clostridia</taxon>
        <taxon>Lachnospirales</taxon>
        <taxon>Lachnospiraceae</taxon>
        <taxon>Mediterraneibacter</taxon>
    </lineage>
</organism>
<keyword evidence="5" id="KW-0804">Transcription</keyword>
<protein>
    <submittedName>
        <fullName evidence="8">Sigma-70 family RNA polymerase sigma factor</fullName>
    </submittedName>
</protein>
<evidence type="ECO:0000256" key="1">
    <source>
        <dbReference type="ARBA" id="ARBA00010641"/>
    </source>
</evidence>
<dbReference type="InterPro" id="IPR013324">
    <property type="entry name" value="RNA_pol_sigma_r3/r4-like"/>
</dbReference>
<name>A0A9D2TKL7_9FIRM</name>
<evidence type="ECO:0000313" key="8">
    <source>
        <dbReference type="EMBL" id="HJC73554.1"/>
    </source>
</evidence>
<dbReference type="PANTHER" id="PTHR43133:SF8">
    <property type="entry name" value="RNA POLYMERASE SIGMA FACTOR HI_1459-RELATED"/>
    <property type="match status" value="1"/>
</dbReference>
<keyword evidence="4" id="KW-0238">DNA-binding</keyword>
<proteinExistence type="inferred from homology"/>
<keyword evidence="2" id="KW-0805">Transcription regulation</keyword>
<feature type="domain" description="RNA polymerase sigma factor 70 region 4 type 2" evidence="7">
    <location>
        <begin position="118"/>
        <end position="170"/>
    </location>
</feature>
<feature type="domain" description="RNA polymerase sigma-70 region 2" evidence="6">
    <location>
        <begin position="22"/>
        <end position="85"/>
    </location>
</feature>
<gene>
    <name evidence="8" type="ORF">H9697_01165</name>
</gene>
<evidence type="ECO:0000256" key="2">
    <source>
        <dbReference type="ARBA" id="ARBA00023015"/>
    </source>
</evidence>
<sequence>MFHILRREAPDDERFAEKLICENYEDIYKYCYRHLRDQTLAEDITQEVFLKFICSMERYREYGKRKNYLYVIASNAIKDHFKRASTIRETAEEQEGHSESRSGKDKAVDQIDRLLDRMQVMTALDELEAEEREMIILRYYQDMRLKDIACVMDMPVSTVRYRLKQAESKLKDKLV</sequence>
<dbReference type="InterPro" id="IPR036388">
    <property type="entry name" value="WH-like_DNA-bd_sf"/>
</dbReference>
<dbReference type="Gene3D" id="1.10.10.10">
    <property type="entry name" value="Winged helix-like DNA-binding domain superfamily/Winged helix DNA-binding domain"/>
    <property type="match status" value="1"/>
</dbReference>
<dbReference type="SUPFAM" id="SSF88946">
    <property type="entry name" value="Sigma2 domain of RNA polymerase sigma factors"/>
    <property type="match status" value="1"/>
</dbReference>
<dbReference type="PANTHER" id="PTHR43133">
    <property type="entry name" value="RNA POLYMERASE ECF-TYPE SIGMA FACTO"/>
    <property type="match status" value="1"/>
</dbReference>
<dbReference type="InterPro" id="IPR014284">
    <property type="entry name" value="RNA_pol_sigma-70_dom"/>
</dbReference>
<keyword evidence="3" id="KW-0731">Sigma factor</keyword>